<evidence type="ECO:0008006" key="4">
    <source>
        <dbReference type="Google" id="ProtNLM"/>
    </source>
</evidence>
<dbReference type="Gene3D" id="3.30.428.10">
    <property type="entry name" value="HIT-like"/>
    <property type="match status" value="1"/>
</dbReference>
<sequence>MSTDDTDTSSGSDGYETEPATSPWHAGVPVGERLSAEELTGSPFFGFEVSDGRLVSAPVEPMLVPERPRHGELDPAECGHCRPTDWGRWLWKDEHWHVAAPPSTGLPFWAGLAPNDHLLLHELDGQTLAALGPMIQRLSGAIQGLDGVARTHMGRWGDGSAHFHLHFYARPLGMMQGRGAMLAFWDDLLPPTDPALLRRHEAQVAAALAADGGEALV</sequence>
<dbReference type="EMBL" id="CP060713">
    <property type="protein sequence ID" value="QNN51607.1"/>
    <property type="molecule type" value="Genomic_DNA"/>
</dbReference>
<evidence type="ECO:0000313" key="2">
    <source>
        <dbReference type="EMBL" id="QNN51607.1"/>
    </source>
</evidence>
<accession>A0A7G9R7N2</accession>
<evidence type="ECO:0000256" key="1">
    <source>
        <dbReference type="SAM" id="MobiDB-lite"/>
    </source>
</evidence>
<keyword evidence="3" id="KW-1185">Reference proteome</keyword>
<protein>
    <recommendedName>
        <fullName evidence="4">HIT domain-containing protein</fullName>
    </recommendedName>
</protein>
<organism evidence="2 3">
    <name type="scientific">Nocardioides mesophilus</name>
    <dbReference type="NCBI Taxonomy" id="433659"/>
    <lineage>
        <taxon>Bacteria</taxon>
        <taxon>Bacillati</taxon>
        <taxon>Actinomycetota</taxon>
        <taxon>Actinomycetes</taxon>
        <taxon>Propionibacteriales</taxon>
        <taxon>Nocardioidaceae</taxon>
        <taxon>Nocardioides</taxon>
    </lineage>
</organism>
<dbReference type="AlphaFoldDB" id="A0A7G9R7N2"/>
<proteinExistence type="predicted"/>
<evidence type="ECO:0000313" key="3">
    <source>
        <dbReference type="Proteomes" id="UP000515947"/>
    </source>
</evidence>
<dbReference type="InterPro" id="IPR036265">
    <property type="entry name" value="HIT-like_sf"/>
</dbReference>
<feature type="region of interest" description="Disordered" evidence="1">
    <location>
        <begin position="1"/>
        <end position="29"/>
    </location>
</feature>
<dbReference type="RefSeq" id="WP_187577443.1">
    <property type="nucleotide sequence ID" value="NZ_CP060713.1"/>
</dbReference>
<name>A0A7G9R7N2_9ACTN</name>
<reference evidence="2 3" key="1">
    <citation type="submission" date="2020-08" db="EMBL/GenBank/DDBJ databases">
        <title>Genome sequence of Nocardioides mesophilus KACC 16243T.</title>
        <authorList>
            <person name="Hyun D.-W."/>
            <person name="Bae J.-W."/>
        </authorList>
    </citation>
    <scope>NUCLEOTIDE SEQUENCE [LARGE SCALE GENOMIC DNA]</scope>
    <source>
        <strain evidence="2 3">KACC 16243</strain>
    </source>
</reference>
<gene>
    <name evidence="2" type="ORF">H9L09_13635</name>
</gene>
<dbReference type="SUPFAM" id="SSF54197">
    <property type="entry name" value="HIT-like"/>
    <property type="match status" value="1"/>
</dbReference>
<dbReference type="Proteomes" id="UP000515947">
    <property type="component" value="Chromosome"/>
</dbReference>
<dbReference type="KEGG" id="nmes:H9L09_13635"/>